<evidence type="ECO:0000256" key="2">
    <source>
        <dbReference type="ARBA" id="ARBA00007957"/>
    </source>
</evidence>
<name>A0A6J4MCM3_9HYPH</name>
<keyword evidence="11 13" id="KW-0804">Transcription</keyword>
<dbReference type="EMBL" id="CADCUC010000552">
    <property type="protein sequence ID" value="CAA9356105.1"/>
    <property type="molecule type" value="Genomic_DNA"/>
</dbReference>
<dbReference type="GO" id="GO:0005829">
    <property type="term" value="C:cytosol"/>
    <property type="evidence" value="ECO:0007669"/>
    <property type="project" value="TreeGrafter"/>
</dbReference>
<dbReference type="Pfam" id="PF01475">
    <property type="entry name" value="FUR"/>
    <property type="match status" value="1"/>
</dbReference>
<dbReference type="PANTHER" id="PTHR33202:SF2">
    <property type="entry name" value="FERRIC UPTAKE REGULATION PROTEIN"/>
    <property type="match status" value="1"/>
</dbReference>
<evidence type="ECO:0000256" key="8">
    <source>
        <dbReference type="ARBA" id="ARBA00022833"/>
    </source>
</evidence>
<evidence type="ECO:0000256" key="6">
    <source>
        <dbReference type="ARBA" id="ARBA00022491"/>
    </source>
</evidence>
<dbReference type="CDD" id="cd07153">
    <property type="entry name" value="Fur_like"/>
    <property type="match status" value="1"/>
</dbReference>
<dbReference type="PANTHER" id="PTHR33202">
    <property type="entry name" value="ZINC UPTAKE REGULATION PROTEIN"/>
    <property type="match status" value="1"/>
</dbReference>
<feature type="binding site" evidence="12">
    <location>
        <position position="127"/>
    </location>
    <ligand>
        <name>Fe cation</name>
        <dbReference type="ChEBI" id="CHEBI:24875"/>
    </ligand>
</feature>
<keyword evidence="12 13" id="KW-0408">Iron</keyword>
<evidence type="ECO:0000256" key="4">
    <source>
        <dbReference type="ARBA" id="ARBA00020910"/>
    </source>
</evidence>
<dbReference type="GO" id="GO:0045892">
    <property type="term" value="P:negative regulation of DNA-templated transcription"/>
    <property type="evidence" value="ECO:0007669"/>
    <property type="project" value="TreeGrafter"/>
</dbReference>
<protein>
    <recommendedName>
        <fullName evidence="4 13">Ferric uptake regulation protein</fullName>
    </recommendedName>
</protein>
<keyword evidence="8 13" id="KW-0862">Zinc</keyword>
<comment type="cofactor">
    <cofactor evidence="12">
        <name>Mn(2+)</name>
        <dbReference type="ChEBI" id="CHEBI:29035"/>
    </cofactor>
    <cofactor evidence="12">
        <name>Fe(2+)</name>
        <dbReference type="ChEBI" id="CHEBI:29033"/>
    </cofactor>
    <text evidence="12">Binds 1 Mn(2+) or Fe(2+) ion per subunit.</text>
</comment>
<evidence type="ECO:0000256" key="12">
    <source>
        <dbReference type="PIRSR" id="PIRSR602481-2"/>
    </source>
</evidence>
<evidence type="ECO:0000256" key="7">
    <source>
        <dbReference type="ARBA" id="ARBA00022723"/>
    </source>
</evidence>
<dbReference type="InterPro" id="IPR043135">
    <property type="entry name" value="Fur_C"/>
</dbReference>
<evidence type="ECO:0000256" key="5">
    <source>
        <dbReference type="ARBA" id="ARBA00022490"/>
    </source>
</evidence>
<dbReference type="InterPro" id="IPR036390">
    <property type="entry name" value="WH_DNA-bd_sf"/>
</dbReference>
<organism evidence="14">
    <name type="scientific">uncultured Microvirga sp</name>
    <dbReference type="NCBI Taxonomy" id="412392"/>
    <lineage>
        <taxon>Bacteria</taxon>
        <taxon>Pseudomonadati</taxon>
        <taxon>Pseudomonadota</taxon>
        <taxon>Alphaproteobacteria</taxon>
        <taxon>Hyphomicrobiales</taxon>
        <taxon>Methylobacteriaceae</taxon>
        <taxon>Microvirga</taxon>
        <taxon>environmental samples</taxon>
    </lineage>
</organism>
<sequence>MTKLESIEQACRERGLRMTGPRRVVARVIADMNDHPDVRELHCRAAAIDGGISLATVYRTMKRFEDLGIIERHAFRDGPARYEGKSAIHHDHLIDLTTGRVIEFHSEEIERLQAEIALRLGYLLVGHRLELYAEPVSPMAAG</sequence>
<evidence type="ECO:0000256" key="13">
    <source>
        <dbReference type="RuleBase" id="RU364037"/>
    </source>
</evidence>
<keyword evidence="6 13" id="KW-0678">Repressor</keyword>
<feature type="binding site" evidence="12">
    <location>
        <position position="89"/>
    </location>
    <ligand>
        <name>Fe cation</name>
        <dbReference type="ChEBI" id="CHEBI:24875"/>
    </ligand>
</feature>
<dbReference type="InterPro" id="IPR036388">
    <property type="entry name" value="WH-like_DNA-bd_sf"/>
</dbReference>
<keyword evidence="10 13" id="KW-0238">DNA-binding</keyword>
<accession>A0A6J4MCM3</accession>
<comment type="subunit">
    <text evidence="3 13">Homodimer.</text>
</comment>
<evidence type="ECO:0000256" key="10">
    <source>
        <dbReference type="ARBA" id="ARBA00023125"/>
    </source>
</evidence>
<evidence type="ECO:0000256" key="9">
    <source>
        <dbReference type="ARBA" id="ARBA00023015"/>
    </source>
</evidence>
<proteinExistence type="inferred from homology"/>
<evidence type="ECO:0000256" key="11">
    <source>
        <dbReference type="ARBA" id="ARBA00023163"/>
    </source>
</evidence>
<keyword evidence="7 12" id="KW-0479">Metal-binding</keyword>
<evidence type="ECO:0000256" key="1">
    <source>
        <dbReference type="ARBA" id="ARBA00004496"/>
    </source>
</evidence>
<dbReference type="GO" id="GO:1900376">
    <property type="term" value="P:regulation of secondary metabolite biosynthetic process"/>
    <property type="evidence" value="ECO:0007669"/>
    <property type="project" value="TreeGrafter"/>
</dbReference>
<dbReference type="SUPFAM" id="SSF46785">
    <property type="entry name" value="Winged helix' DNA-binding domain"/>
    <property type="match status" value="1"/>
</dbReference>
<dbReference type="Gene3D" id="3.30.1490.190">
    <property type="match status" value="1"/>
</dbReference>
<gene>
    <name evidence="13" type="primary">fur</name>
    <name evidence="14" type="ORF">AVDCRST_MAG90-2676</name>
</gene>
<comment type="subcellular location">
    <subcellularLocation>
        <location evidence="1 13">Cytoplasm</location>
    </subcellularLocation>
</comment>
<dbReference type="AlphaFoldDB" id="A0A6J4MCM3"/>
<dbReference type="Gene3D" id="1.10.10.10">
    <property type="entry name" value="Winged helix-like DNA-binding domain superfamily/Winged helix DNA-binding domain"/>
    <property type="match status" value="1"/>
</dbReference>
<keyword evidence="5 13" id="KW-0963">Cytoplasm</keyword>
<dbReference type="GO" id="GO:0008270">
    <property type="term" value="F:zinc ion binding"/>
    <property type="evidence" value="ECO:0007669"/>
    <property type="project" value="TreeGrafter"/>
</dbReference>
<feature type="binding site" evidence="12">
    <location>
        <position position="91"/>
    </location>
    <ligand>
        <name>Fe cation</name>
        <dbReference type="ChEBI" id="CHEBI:24875"/>
    </ligand>
</feature>
<keyword evidence="9 13" id="KW-0805">Transcription regulation</keyword>
<feature type="binding site" evidence="12">
    <location>
        <position position="110"/>
    </location>
    <ligand>
        <name>Fe cation</name>
        <dbReference type="ChEBI" id="CHEBI:24875"/>
    </ligand>
</feature>
<evidence type="ECO:0000313" key="14">
    <source>
        <dbReference type="EMBL" id="CAA9356105.1"/>
    </source>
</evidence>
<dbReference type="GO" id="GO:0000976">
    <property type="term" value="F:transcription cis-regulatory region binding"/>
    <property type="evidence" value="ECO:0007669"/>
    <property type="project" value="TreeGrafter"/>
</dbReference>
<dbReference type="InterPro" id="IPR002481">
    <property type="entry name" value="FUR"/>
</dbReference>
<dbReference type="GO" id="GO:0003700">
    <property type="term" value="F:DNA-binding transcription factor activity"/>
    <property type="evidence" value="ECO:0007669"/>
    <property type="project" value="UniProtKB-UniRule"/>
</dbReference>
<evidence type="ECO:0000256" key="3">
    <source>
        <dbReference type="ARBA" id="ARBA00011738"/>
    </source>
</evidence>
<comment type="similarity">
    <text evidence="2 13">Belongs to the Fur family.</text>
</comment>
<reference evidence="14" key="1">
    <citation type="submission" date="2020-02" db="EMBL/GenBank/DDBJ databases">
        <authorList>
            <person name="Meier V. D."/>
        </authorList>
    </citation>
    <scope>NUCLEOTIDE SEQUENCE</scope>
    <source>
        <strain evidence="14">AVDCRST_MAG90</strain>
    </source>
</reference>